<keyword evidence="8" id="KW-1185">Reference proteome</keyword>
<dbReference type="InterPro" id="IPR002646">
    <property type="entry name" value="PolA_pol_head_dom"/>
</dbReference>
<dbReference type="Proteomes" id="UP001285441">
    <property type="component" value="Unassembled WGS sequence"/>
</dbReference>
<sequence length="346" mass="38736">MRSDTTSKNIVFLPAEQLVHELLLACAQNFPGLDIYSAGGWVWDRLLGILFAFSARREVESEYRQRAAELGIDCKFTKFHIMKKRRQVQGAQDGRRHAIWPRRRLGQPPEEDLRRENRTPEMEFGTSEEDTLRRDATVNSLLFHLEKQEVIDLTGRGLADLDAKVMRTPLNPRQIFMDDPLRVLRLIRIGSKLGSASTRTPCVAEERQDTADVAFQLLFEANLHSPVFIRLGPPLLQAVQVQLPPFPTATSMAKYMASEDHNATHIWSTAGFAPLAGLRHTMHKQAVQEATNATQAPAKISKLLESAPRNFDFIPTIVEAITNAAQTDTNSPPRRSVVGMVIAPGA</sequence>
<dbReference type="GO" id="GO:0001680">
    <property type="term" value="P:tRNA 3'-terminal CCA addition"/>
    <property type="evidence" value="ECO:0007669"/>
    <property type="project" value="TreeGrafter"/>
</dbReference>
<proteinExistence type="inferred from homology"/>
<dbReference type="PANTHER" id="PTHR13734">
    <property type="entry name" value="TRNA-NUCLEOTIDYLTRANSFERASE"/>
    <property type="match status" value="1"/>
</dbReference>
<dbReference type="Gene3D" id="1.10.3090.10">
    <property type="entry name" value="cca-adding enzyme, domain 2"/>
    <property type="match status" value="1"/>
</dbReference>
<feature type="domain" description="Poly A polymerase head" evidence="6">
    <location>
        <begin position="36"/>
        <end position="167"/>
    </location>
</feature>
<evidence type="ECO:0000256" key="5">
    <source>
        <dbReference type="SAM" id="MobiDB-lite"/>
    </source>
</evidence>
<dbReference type="GO" id="GO:0003723">
    <property type="term" value="F:RNA binding"/>
    <property type="evidence" value="ECO:0007669"/>
    <property type="project" value="UniProtKB-KW"/>
</dbReference>
<dbReference type="GO" id="GO:0052929">
    <property type="term" value="F:ATP:3'-cytidine-cytidine-tRNA adenylyltransferase activity"/>
    <property type="evidence" value="ECO:0007669"/>
    <property type="project" value="TreeGrafter"/>
</dbReference>
<keyword evidence="3 4" id="KW-0694">RNA-binding</keyword>
<reference evidence="7" key="1">
    <citation type="journal article" date="2023" name="Mol. Phylogenet. Evol.">
        <title>Genome-scale phylogeny and comparative genomics of the fungal order Sordariales.</title>
        <authorList>
            <person name="Hensen N."/>
            <person name="Bonometti L."/>
            <person name="Westerberg I."/>
            <person name="Brannstrom I.O."/>
            <person name="Guillou S."/>
            <person name="Cros-Aarteil S."/>
            <person name="Calhoun S."/>
            <person name="Haridas S."/>
            <person name="Kuo A."/>
            <person name="Mondo S."/>
            <person name="Pangilinan J."/>
            <person name="Riley R."/>
            <person name="LaButti K."/>
            <person name="Andreopoulos B."/>
            <person name="Lipzen A."/>
            <person name="Chen C."/>
            <person name="Yan M."/>
            <person name="Daum C."/>
            <person name="Ng V."/>
            <person name="Clum A."/>
            <person name="Steindorff A."/>
            <person name="Ohm R.A."/>
            <person name="Martin F."/>
            <person name="Silar P."/>
            <person name="Natvig D.O."/>
            <person name="Lalanne C."/>
            <person name="Gautier V."/>
            <person name="Ament-Velasquez S.L."/>
            <person name="Kruys A."/>
            <person name="Hutchinson M.I."/>
            <person name="Powell A.J."/>
            <person name="Barry K."/>
            <person name="Miller A.N."/>
            <person name="Grigoriev I.V."/>
            <person name="Debuchy R."/>
            <person name="Gladieux P."/>
            <person name="Hiltunen Thoren M."/>
            <person name="Johannesson H."/>
        </authorList>
    </citation>
    <scope>NUCLEOTIDE SEQUENCE</scope>
    <source>
        <strain evidence="7">CBS 232.78</strain>
    </source>
</reference>
<dbReference type="AlphaFoldDB" id="A0AAE0N4H4"/>
<dbReference type="GO" id="GO:0052927">
    <property type="term" value="F:CC tRNA cytidylyltransferase activity"/>
    <property type="evidence" value="ECO:0007669"/>
    <property type="project" value="TreeGrafter"/>
</dbReference>
<dbReference type="EMBL" id="JAULSW010000009">
    <property type="protein sequence ID" value="KAK3370466.1"/>
    <property type="molecule type" value="Genomic_DNA"/>
</dbReference>
<dbReference type="PANTHER" id="PTHR13734:SF5">
    <property type="entry name" value="CCA TRNA NUCLEOTIDYLTRANSFERASE, MITOCHONDRIAL"/>
    <property type="match status" value="1"/>
</dbReference>
<dbReference type="Pfam" id="PF01743">
    <property type="entry name" value="PolyA_pol"/>
    <property type="match status" value="1"/>
</dbReference>
<evidence type="ECO:0000256" key="1">
    <source>
        <dbReference type="ARBA" id="ARBA00007265"/>
    </source>
</evidence>
<evidence type="ECO:0000256" key="2">
    <source>
        <dbReference type="ARBA" id="ARBA00022679"/>
    </source>
</evidence>
<dbReference type="InterPro" id="IPR043519">
    <property type="entry name" value="NT_sf"/>
</dbReference>
<evidence type="ECO:0000313" key="7">
    <source>
        <dbReference type="EMBL" id="KAK3370466.1"/>
    </source>
</evidence>
<gene>
    <name evidence="7" type="ORF">B0H63DRAFT_552495</name>
</gene>
<name>A0AAE0N4H4_9PEZI</name>
<organism evidence="7 8">
    <name type="scientific">Podospora didyma</name>
    <dbReference type="NCBI Taxonomy" id="330526"/>
    <lineage>
        <taxon>Eukaryota</taxon>
        <taxon>Fungi</taxon>
        <taxon>Dikarya</taxon>
        <taxon>Ascomycota</taxon>
        <taxon>Pezizomycotina</taxon>
        <taxon>Sordariomycetes</taxon>
        <taxon>Sordariomycetidae</taxon>
        <taxon>Sordariales</taxon>
        <taxon>Podosporaceae</taxon>
        <taxon>Podospora</taxon>
    </lineage>
</organism>
<evidence type="ECO:0000313" key="8">
    <source>
        <dbReference type="Proteomes" id="UP001285441"/>
    </source>
</evidence>
<dbReference type="Gene3D" id="3.30.460.10">
    <property type="entry name" value="Beta Polymerase, domain 2"/>
    <property type="match status" value="1"/>
</dbReference>
<comment type="similarity">
    <text evidence="1 4">Belongs to the tRNA nucleotidyltransferase/poly(A) polymerase family.</text>
</comment>
<evidence type="ECO:0000256" key="4">
    <source>
        <dbReference type="RuleBase" id="RU003953"/>
    </source>
</evidence>
<dbReference type="SUPFAM" id="SSF81301">
    <property type="entry name" value="Nucleotidyltransferase"/>
    <property type="match status" value="1"/>
</dbReference>
<accession>A0AAE0N4H4</accession>
<evidence type="ECO:0000256" key="3">
    <source>
        <dbReference type="ARBA" id="ARBA00022884"/>
    </source>
</evidence>
<protein>
    <recommendedName>
        <fullName evidence="6">Poly A polymerase head domain-containing protein</fullName>
    </recommendedName>
</protein>
<keyword evidence="2 4" id="KW-0808">Transferase</keyword>
<comment type="caution">
    <text evidence="7">The sequence shown here is derived from an EMBL/GenBank/DDBJ whole genome shotgun (WGS) entry which is preliminary data.</text>
</comment>
<evidence type="ECO:0000259" key="6">
    <source>
        <dbReference type="Pfam" id="PF01743"/>
    </source>
</evidence>
<reference evidence="7" key="2">
    <citation type="submission" date="2023-06" db="EMBL/GenBank/DDBJ databases">
        <authorList>
            <consortium name="Lawrence Berkeley National Laboratory"/>
            <person name="Haridas S."/>
            <person name="Hensen N."/>
            <person name="Bonometti L."/>
            <person name="Westerberg I."/>
            <person name="Brannstrom I.O."/>
            <person name="Guillou S."/>
            <person name="Cros-Aarteil S."/>
            <person name="Calhoun S."/>
            <person name="Kuo A."/>
            <person name="Mondo S."/>
            <person name="Pangilinan J."/>
            <person name="Riley R."/>
            <person name="LaButti K."/>
            <person name="Andreopoulos B."/>
            <person name="Lipzen A."/>
            <person name="Chen C."/>
            <person name="Yanf M."/>
            <person name="Daum C."/>
            <person name="Ng V."/>
            <person name="Clum A."/>
            <person name="Steindorff A."/>
            <person name="Ohm R."/>
            <person name="Martin F."/>
            <person name="Silar P."/>
            <person name="Natvig D."/>
            <person name="Lalanne C."/>
            <person name="Gautier V."/>
            <person name="Ament-velasquez S.L."/>
            <person name="Kruys A."/>
            <person name="Hutchinson M.I."/>
            <person name="Powell A.J."/>
            <person name="Barry K."/>
            <person name="Miller A.N."/>
            <person name="Grigoriev I.V."/>
            <person name="Debuchy R."/>
            <person name="Gladieux P."/>
            <person name="Thoren M.H."/>
            <person name="Johannesson H."/>
        </authorList>
    </citation>
    <scope>NUCLEOTIDE SEQUENCE</scope>
    <source>
        <strain evidence="7">CBS 232.78</strain>
    </source>
</reference>
<feature type="region of interest" description="Disordered" evidence="5">
    <location>
        <begin position="87"/>
        <end position="130"/>
    </location>
</feature>
<feature type="compositionally biased region" description="Basic and acidic residues" evidence="5">
    <location>
        <begin position="111"/>
        <end position="121"/>
    </location>
</feature>
<dbReference type="SUPFAM" id="SSF81891">
    <property type="entry name" value="Poly A polymerase C-terminal region-like"/>
    <property type="match status" value="1"/>
</dbReference>